<dbReference type="AlphaFoldDB" id="A0A9R0JR29"/>
<dbReference type="EC" id="3.1.1.-" evidence="5"/>
<dbReference type="GO" id="GO:0008970">
    <property type="term" value="F:phospholipase A1 activity"/>
    <property type="evidence" value="ECO:0007669"/>
    <property type="project" value="UniProtKB-UniRule"/>
</dbReference>
<accession>A0A9R0JR29</accession>
<name>A0A9R0JR29_SPIOL</name>
<keyword evidence="7" id="KW-1185">Reference proteome</keyword>
<dbReference type="GeneID" id="110783756"/>
<dbReference type="InterPro" id="IPR002921">
    <property type="entry name" value="Fungal_lipase-type"/>
</dbReference>
<comment type="similarity">
    <text evidence="1 5">Belongs to the AB hydrolase superfamily. Lipase family.</text>
</comment>
<dbReference type="InterPro" id="IPR033556">
    <property type="entry name" value="PLA"/>
</dbReference>
<keyword evidence="4 5" id="KW-0443">Lipid metabolism</keyword>
<proteinExistence type="inferred from homology"/>
<evidence type="ECO:0000256" key="3">
    <source>
        <dbReference type="ARBA" id="ARBA00022963"/>
    </source>
</evidence>
<dbReference type="OrthoDB" id="438440at2759"/>
<keyword evidence="2 5" id="KW-0378">Hydrolase</keyword>
<reference evidence="7" key="1">
    <citation type="journal article" date="2021" name="Nat. Commun.">
        <title>Genomic analyses provide insights into spinach domestication and the genetic basis of agronomic traits.</title>
        <authorList>
            <person name="Cai X."/>
            <person name="Sun X."/>
            <person name="Xu C."/>
            <person name="Sun H."/>
            <person name="Wang X."/>
            <person name="Ge C."/>
            <person name="Zhang Z."/>
            <person name="Wang Q."/>
            <person name="Fei Z."/>
            <person name="Jiao C."/>
            <person name="Wang Q."/>
        </authorList>
    </citation>
    <scope>NUCLEOTIDE SEQUENCE [LARGE SCALE GENOMIC DNA]</scope>
    <source>
        <strain evidence="7">cv. Varoflay</strain>
    </source>
</reference>
<evidence type="ECO:0000313" key="8">
    <source>
        <dbReference type="RefSeq" id="XP_021843819.1"/>
    </source>
</evidence>
<evidence type="ECO:0000256" key="2">
    <source>
        <dbReference type="ARBA" id="ARBA00022801"/>
    </source>
</evidence>
<sequence length="452" mass="51090">MALEAELPVLGLSENGPTWKHLLGSNNWDGLLEPLNEDLRRLILRCGDFCQVTYDTFINDPNSEYCGASRYAKADLLQKTSFPGGSDKYDVVGFLYATARVGVPEAFLLKSRSREKWDRESNWIGYVVVSKDEVSKEIGRREIYVAWRGTIRDYEWVDVLGADLQSAKSLLRTQQNPPDEVPAKILDSAAPSTNNGTNNPQGTNFFSWIMSWFQQNSNKNPDNEDPKVMAGWLTLYTSEDPKSPFTKLSARTQLLTKLKQLIDQYKDEEISITFAGHSLGATLSIVSAFDIVENLTTDIPVTAIVFGCPKVGNKAFQKRFESYTNLKVLHVRNVIDLIPLYPFKLLGYVNIGTDLEIDTRKSKFLKDSKNPSDWHNLQAILHIVNGWQGVKVEFKLVIKRSIALVNKSCDYLKEECLVPPAWWVEKNKGMLLNQDGDWVLATPEELPTPEFA</sequence>
<reference evidence="8" key="2">
    <citation type="submission" date="2025-08" db="UniProtKB">
        <authorList>
            <consortium name="RefSeq"/>
        </authorList>
    </citation>
    <scope>IDENTIFICATION</scope>
    <source>
        <tissue evidence="8">Leaf</tissue>
    </source>
</reference>
<comment type="function">
    <text evidence="5">Acylhydrolase that catalyzes the hydrolysis of phospholipids at the sn-1 position.</text>
</comment>
<dbReference type="InterPro" id="IPR029058">
    <property type="entry name" value="AB_hydrolase_fold"/>
</dbReference>
<dbReference type="Pfam" id="PF01764">
    <property type="entry name" value="Lipase_3"/>
    <property type="match status" value="1"/>
</dbReference>
<gene>
    <name evidence="8" type="primary">LOC110783756</name>
</gene>
<organism evidence="7 8">
    <name type="scientific">Spinacia oleracea</name>
    <name type="common">Spinach</name>
    <dbReference type="NCBI Taxonomy" id="3562"/>
    <lineage>
        <taxon>Eukaryota</taxon>
        <taxon>Viridiplantae</taxon>
        <taxon>Streptophyta</taxon>
        <taxon>Embryophyta</taxon>
        <taxon>Tracheophyta</taxon>
        <taxon>Spermatophyta</taxon>
        <taxon>Magnoliopsida</taxon>
        <taxon>eudicotyledons</taxon>
        <taxon>Gunneridae</taxon>
        <taxon>Pentapetalae</taxon>
        <taxon>Caryophyllales</taxon>
        <taxon>Chenopodiaceae</taxon>
        <taxon>Chenopodioideae</taxon>
        <taxon>Anserineae</taxon>
        <taxon>Spinacia</taxon>
    </lineage>
</organism>
<dbReference type="Gene3D" id="3.40.50.1820">
    <property type="entry name" value="alpha/beta hydrolase"/>
    <property type="match status" value="1"/>
</dbReference>
<dbReference type="KEGG" id="soe:110783756"/>
<dbReference type="PANTHER" id="PTHR31828:SF10">
    <property type="entry name" value="PHOSPHOLIPASE A1-IIDELTA"/>
    <property type="match status" value="1"/>
</dbReference>
<evidence type="ECO:0000313" key="7">
    <source>
        <dbReference type="Proteomes" id="UP000813463"/>
    </source>
</evidence>
<dbReference type="GO" id="GO:0016042">
    <property type="term" value="P:lipid catabolic process"/>
    <property type="evidence" value="ECO:0007669"/>
    <property type="project" value="UniProtKB-UniRule"/>
</dbReference>
<dbReference type="SUPFAM" id="SSF53474">
    <property type="entry name" value="alpha/beta-Hydrolases"/>
    <property type="match status" value="1"/>
</dbReference>
<dbReference type="PANTHER" id="PTHR31828">
    <property type="entry name" value="PHOSPHOLIPASE A1-IIGAMMA"/>
    <property type="match status" value="1"/>
</dbReference>
<evidence type="ECO:0000256" key="4">
    <source>
        <dbReference type="ARBA" id="ARBA00023098"/>
    </source>
</evidence>
<dbReference type="RefSeq" id="XP_021843819.1">
    <property type="nucleotide sequence ID" value="XM_021988127.2"/>
</dbReference>
<dbReference type="CDD" id="cd00519">
    <property type="entry name" value="Lipase_3"/>
    <property type="match status" value="1"/>
</dbReference>
<keyword evidence="3 5" id="KW-0442">Lipid degradation</keyword>
<evidence type="ECO:0000259" key="6">
    <source>
        <dbReference type="Pfam" id="PF01764"/>
    </source>
</evidence>
<protein>
    <recommendedName>
        <fullName evidence="5">Phospholipase A1</fullName>
        <ecNumber evidence="5">3.1.1.-</ecNumber>
    </recommendedName>
</protein>
<dbReference type="Proteomes" id="UP000813463">
    <property type="component" value="Chromosome 4"/>
</dbReference>
<evidence type="ECO:0000256" key="1">
    <source>
        <dbReference type="ARBA" id="ARBA00010701"/>
    </source>
</evidence>
<feature type="domain" description="Fungal lipase-type" evidence="6">
    <location>
        <begin position="207"/>
        <end position="344"/>
    </location>
</feature>
<evidence type="ECO:0000256" key="5">
    <source>
        <dbReference type="RuleBase" id="RU367093"/>
    </source>
</evidence>